<dbReference type="SUPFAM" id="SSF48264">
    <property type="entry name" value="Cytochrome P450"/>
    <property type="match status" value="1"/>
</dbReference>
<dbReference type="GO" id="GO:0004497">
    <property type="term" value="F:monooxygenase activity"/>
    <property type="evidence" value="ECO:0007669"/>
    <property type="project" value="UniProtKB-KW"/>
</dbReference>
<keyword evidence="4 7" id="KW-0560">Oxidoreductase</keyword>
<gene>
    <name evidence="8" type="ORF">AOZ06_05075</name>
</gene>
<name>A0A0N9HST6_9PSEU</name>
<evidence type="ECO:0000256" key="7">
    <source>
        <dbReference type="RuleBase" id="RU000461"/>
    </source>
</evidence>
<proteinExistence type="inferred from homology"/>
<dbReference type="PROSITE" id="PS00086">
    <property type="entry name" value="CYTOCHROME_P450"/>
    <property type="match status" value="1"/>
</dbReference>
<evidence type="ECO:0008006" key="10">
    <source>
        <dbReference type="Google" id="ProtNLM"/>
    </source>
</evidence>
<evidence type="ECO:0000256" key="2">
    <source>
        <dbReference type="ARBA" id="ARBA00022617"/>
    </source>
</evidence>
<keyword evidence="6 7" id="KW-0503">Monooxygenase</keyword>
<accession>A0A0N9HST6</accession>
<keyword evidence="9" id="KW-1185">Reference proteome</keyword>
<dbReference type="InterPro" id="IPR036396">
    <property type="entry name" value="Cyt_P450_sf"/>
</dbReference>
<dbReference type="KEGG" id="kphy:AOZ06_05075"/>
<dbReference type="PANTHER" id="PTHR46696:SF1">
    <property type="entry name" value="CYTOCHROME P450 YJIB-RELATED"/>
    <property type="match status" value="1"/>
</dbReference>
<protein>
    <recommendedName>
        <fullName evidence="10">Cytochrome</fullName>
    </recommendedName>
</protein>
<organism evidence="8 9">
    <name type="scientific">Kibdelosporangium phytohabitans</name>
    <dbReference type="NCBI Taxonomy" id="860235"/>
    <lineage>
        <taxon>Bacteria</taxon>
        <taxon>Bacillati</taxon>
        <taxon>Actinomycetota</taxon>
        <taxon>Actinomycetes</taxon>
        <taxon>Pseudonocardiales</taxon>
        <taxon>Pseudonocardiaceae</taxon>
        <taxon>Kibdelosporangium</taxon>
    </lineage>
</organism>
<dbReference type="CDD" id="cd11029">
    <property type="entry name" value="CYP107-like"/>
    <property type="match status" value="1"/>
</dbReference>
<dbReference type="FunFam" id="1.10.630.10:FF:000018">
    <property type="entry name" value="Cytochrome P450 monooxygenase"/>
    <property type="match status" value="1"/>
</dbReference>
<evidence type="ECO:0000256" key="5">
    <source>
        <dbReference type="ARBA" id="ARBA00023004"/>
    </source>
</evidence>
<evidence type="ECO:0000313" key="8">
    <source>
        <dbReference type="EMBL" id="ALG06380.1"/>
    </source>
</evidence>
<evidence type="ECO:0000313" key="9">
    <source>
        <dbReference type="Proteomes" id="UP000063699"/>
    </source>
</evidence>
<dbReference type="PANTHER" id="PTHR46696">
    <property type="entry name" value="P450, PUTATIVE (EUROFUNG)-RELATED"/>
    <property type="match status" value="1"/>
</dbReference>
<evidence type="ECO:0000256" key="4">
    <source>
        <dbReference type="ARBA" id="ARBA00023002"/>
    </source>
</evidence>
<dbReference type="InterPro" id="IPR017972">
    <property type="entry name" value="Cyt_P450_CS"/>
</dbReference>
<keyword evidence="5 7" id="KW-0408">Iron</keyword>
<dbReference type="EMBL" id="CP012752">
    <property type="protein sequence ID" value="ALG06380.1"/>
    <property type="molecule type" value="Genomic_DNA"/>
</dbReference>
<comment type="similarity">
    <text evidence="1 7">Belongs to the cytochrome P450 family.</text>
</comment>
<dbReference type="InterPro" id="IPR001128">
    <property type="entry name" value="Cyt_P450"/>
</dbReference>
<evidence type="ECO:0000256" key="1">
    <source>
        <dbReference type="ARBA" id="ARBA00010617"/>
    </source>
</evidence>
<dbReference type="Pfam" id="PF00067">
    <property type="entry name" value="p450"/>
    <property type="match status" value="1"/>
</dbReference>
<dbReference type="AlphaFoldDB" id="A0A0N9HST6"/>
<dbReference type="PRINTS" id="PR00359">
    <property type="entry name" value="BP450"/>
</dbReference>
<dbReference type="GO" id="GO:0020037">
    <property type="term" value="F:heme binding"/>
    <property type="evidence" value="ECO:0007669"/>
    <property type="project" value="InterPro"/>
</dbReference>
<reference evidence="8 9" key="1">
    <citation type="submission" date="2015-07" db="EMBL/GenBank/DDBJ databases">
        <title>Genome sequencing of Kibdelosporangium phytohabitans.</title>
        <authorList>
            <person name="Qin S."/>
            <person name="Xing K."/>
        </authorList>
    </citation>
    <scope>NUCLEOTIDE SEQUENCE [LARGE SCALE GENOMIC DNA]</scope>
    <source>
        <strain evidence="8 9">KLBMP1111</strain>
    </source>
</reference>
<dbReference type="STRING" id="860235.AOZ06_05075"/>
<evidence type="ECO:0000256" key="3">
    <source>
        <dbReference type="ARBA" id="ARBA00022723"/>
    </source>
</evidence>
<keyword evidence="2 7" id="KW-0349">Heme</keyword>
<dbReference type="InterPro" id="IPR002397">
    <property type="entry name" value="Cyt_P450_B"/>
</dbReference>
<dbReference type="GO" id="GO:0016705">
    <property type="term" value="F:oxidoreductase activity, acting on paired donors, with incorporation or reduction of molecular oxygen"/>
    <property type="evidence" value="ECO:0007669"/>
    <property type="project" value="InterPro"/>
</dbReference>
<evidence type="ECO:0000256" key="6">
    <source>
        <dbReference type="ARBA" id="ARBA00023033"/>
    </source>
</evidence>
<dbReference type="GO" id="GO:0005506">
    <property type="term" value="F:iron ion binding"/>
    <property type="evidence" value="ECO:0007669"/>
    <property type="project" value="InterPro"/>
</dbReference>
<dbReference type="Gene3D" id="1.10.630.10">
    <property type="entry name" value="Cytochrome P450"/>
    <property type="match status" value="1"/>
</dbReference>
<sequence>MAGPIPVLFSDEHYDRVIEVTDALLPLAPVRRCRIAGIFDIYLIVQYDHVRAALRDPRISKDAAGLNAILNQQLTDAGHPVGLSQMFAPNMLNSDGSIHTRLRRLVSSLFTHQQTEQLRPRIHQHAARLVDSMSTCRPVDLMSKFALPLPLTVICELLGIPQHDHDFVHAHTTALVQDDPAHAKSASDAMTDYFNGLIAAKQHSRRRPTGDLLSALIHTGDSQPLSHDELLGTLFLLFVAGHETTAGLIGNGIRWLLSDPTRWRSLATNPAGVPNAVEEVLRWDSPVRSATHRWTVEPVVYGGVSIPAGSVVLCFLHTANRDPARFDRASELDLQRDATGHVAFGHGPHYCLGAHLARLVAHVGFTELTQRFPAARLAIPEQQLRRQRSVIVNGHIEVPVLLGPRHQRTA</sequence>
<dbReference type="Proteomes" id="UP000063699">
    <property type="component" value="Chromosome"/>
</dbReference>
<keyword evidence="3 7" id="KW-0479">Metal-binding</keyword>